<organism evidence="2 3">
    <name type="scientific">Henosepilachna vigintioctopunctata</name>
    <dbReference type="NCBI Taxonomy" id="420089"/>
    <lineage>
        <taxon>Eukaryota</taxon>
        <taxon>Metazoa</taxon>
        <taxon>Ecdysozoa</taxon>
        <taxon>Arthropoda</taxon>
        <taxon>Hexapoda</taxon>
        <taxon>Insecta</taxon>
        <taxon>Pterygota</taxon>
        <taxon>Neoptera</taxon>
        <taxon>Endopterygota</taxon>
        <taxon>Coleoptera</taxon>
        <taxon>Polyphaga</taxon>
        <taxon>Cucujiformia</taxon>
        <taxon>Coccinelloidea</taxon>
        <taxon>Coccinellidae</taxon>
        <taxon>Epilachninae</taxon>
        <taxon>Epilachnini</taxon>
        <taxon>Henosepilachna</taxon>
    </lineage>
</organism>
<reference evidence="2 3" key="1">
    <citation type="submission" date="2023-03" db="EMBL/GenBank/DDBJ databases">
        <title>Genome insight into feeding habits of ladybird beetles.</title>
        <authorList>
            <person name="Li H.-S."/>
            <person name="Huang Y.-H."/>
            <person name="Pang H."/>
        </authorList>
    </citation>
    <scope>NUCLEOTIDE SEQUENCE [LARGE SCALE GENOMIC DNA]</scope>
    <source>
        <strain evidence="2">SYSU_2023b</strain>
        <tissue evidence="2">Whole body</tissue>
    </source>
</reference>
<comment type="caution">
    <text evidence="2">The sequence shown here is derived from an EMBL/GenBank/DDBJ whole genome shotgun (WGS) entry which is preliminary data.</text>
</comment>
<dbReference type="AlphaFoldDB" id="A0AAW1UTD8"/>
<sequence length="219" mass="24983">MSWYVYYVTLLSLLIQTVFAITCFVSRIDPENGREVGVMKQECSYNTTCTFVEQDEAKTDIETSFRDCLNENICKMLKLKCSFCDTDLCIPEMQNHVNANQSSMNILKCVLCSSRNDSYCTKRTEPVETCQQGEICGIFSIMNIDGINEMERVCTNKEVCSYMGFFCNYCTKDGCIPRVPALKYRSSTGTTNASNFVIVTMICFNFSSIIYHSFLKLFC</sequence>
<evidence type="ECO:0000313" key="3">
    <source>
        <dbReference type="Proteomes" id="UP001431783"/>
    </source>
</evidence>
<protein>
    <submittedName>
        <fullName evidence="2">Uncharacterized protein</fullName>
    </submittedName>
</protein>
<evidence type="ECO:0000256" key="1">
    <source>
        <dbReference type="SAM" id="Phobius"/>
    </source>
</evidence>
<feature type="transmembrane region" description="Helical" evidence="1">
    <location>
        <begin position="193"/>
        <end position="214"/>
    </location>
</feature>
<name>A0AAW1UTD8_9CUCU</name>
<keyword evidence="1" id="KW-0812">Transmembrane</keyword>
<accession>A0AAW1UTD8</accession>
<gene>
    <name evidence="2" type="ORF">WA026_018389</name>
</gene>
<dbReference type="EMBL" id="JARQZJ010000102">
    <property type="protein sequence ID" value="KAK9886737.1"/>
    <property type="molecule type" value="Genomic_DNA"/>
</dbReference>
<evidence type="ECO:0000313" key="2">
    <source>
        <dbReference type="EMBL" id="KAK9886737.1"/>
    </source>
</evidence>
<dbReference type="Proteomes" id="UP001431783">
    <property type="component" value="Unassembled WGS sequence"/>
</dbReference>
<feature type="transmembrane region" description="Helical" evidence="1">
    <location>
        <begin position="6"/>
        <end position="25"/>
    </location>
</feature>
<keyword evidence="1" id="KW-1133">Transmembrane helix</keyword>
<keyword evidence="1" id="KW-0472">Membrane</keyword>
<keyword evidence="3" id="KW-1185">Reference proteome</keyword>
<proteinExistence type="predicted"/>